<evidence type="ECO:0000259" key="2">
    <source>
        <dbReference type="SMART" id="SM00829"/>
    </source>
</evidence>
<feature type="region of interest" description="Disordered" evidence="1">
    <location>
        <begin position="12"/>
        <end position="31"/>
    </location>
</feature>
<gene>
    <name evidence="3" type="ORF">MQN93_10010</name>
</gene>
<dbReference type="RefSeq" id="WP_242709169.1">
    <property type="nucleotide sequence ID" value="NZ_JALDAX010000003.1"/>
</dbReference>
<dbReference type="InterPro" id="IPR020843">
    <property type="entry name" value="ER"/>
</dbReference>
<proteinExistence type="predicted"/>
<dbReference type="InterPro" id="IPR013149">
    <property type="entry name" value="ADH-like_C"/>
</dbReference>
<dbReference type="Gene3D" id="3.90.180.10">
    <property type="entry name" value="Medium-chain alcohol dehydrogenases, catalytic domain"/>
    <property type="match status" value="1"/>
</dbReference>
<dbReference type="InterPro" id="IPR011032">
    <property type="entry name" value="GroES-like_sf"/>
</dbReference>
<dbReference type="EMBL" id="JALDAX010000003">
    <property type="protein sequence ID" value="MCI3240055.1"/>
    <property type="molecule type" value="Genomic_DNA"/>
</dbReference>
<dbReference type="SUPFAM" id="SSF50129">
    <property type="entry name" value="GroES-like"/>
    <property type="match status" value="1"/>
</dbReference>
<organism evidence="3 4">
    <name type="scientific">Streptomyces spinosisporus</name>
    <dbReference type="NCBI Taxonomy" id="2927582"/>
    <lineage>
        <taxon>Bacteria</taxon>
        <taxon>Bacillati</taxon>
        <taxon>Actinomycetota</taxon>
        <taxon>Actinomycetes</taxon>
        <taxon>Kitasatosporales</taxon>
        <taxon>Streptomycetaceae</taxon>
        <taxon>Streptomyces</taxon>
    </lineage>
</organism>
<dbReference type="InterPro" id="IPR036291">
    <property type="entry name" value="NAD(P)-bd_dom_sf"/>
</dbReference>
<protein>
    <submittedName>
        <fullName evidence="3">NAD(P)-dependent alcohol dehydrogenase</fullName>
    </submittedName>
</protein>
<dbReference type="CDD" id="cd08276">
    <property type="entry name" value="MDR7"/>
    <property type="match status" value="1"/>
</dbReference>
<dbReference type="Pfam" id="PF08240">
    <property type="entry name" value="ADH_N"/>
    <property type="match status" value="1"/>
</dbReference>
<dbReference type="InterPro" id="IPR052711">
    <property type="entry name" value="Zinc_ADH-like"/>
</dbReference>
<feature type="domain" description="Enoyl reductase (ER)" evidence="2">
    <location>
        <begin position="13"/>
        <end position="340"/>
    </location>
</feature>
<dbReference type="Gene3D" id="3.40.50.720">
    <property type="entry name" value="NAD(P)-binding Rossmann-like Domain"/>
    <property type="match status" value="1"/>
</dbReference>
<dbReference type="PANTHER" id="PTHR45033">
    <property type="match status" value="1"/>
</dbReference>
<reference evidence="3" key="1">
    <citation type="submission" date="2022-03" db="EMBL/GenBank/DDBJ databases">
        <title>Streptomyces 7R015 and 7R016 isolated from Barleria lupulina in Thailand.</title>
        <authorList>
            <person name="Kanchanasin P."/>
            <person name="Phongsopitanun W."/>
            <person name="Tanasupawat S."/>
        </authorList>
    </citation>
    <scope>NUCLEOTIDE SEQUENCE</scope>
    <source>
        <strain evidence="3">7R016</strain>
    </source>
</reference>
<sequence>MRTYRSYHLETPGSVDGIVPRDTPGGPPAPGPRDILVHIHAVSLNKRDLLILDGSYPLKAAPGVIPVSDGAGEVVAVGEEVTRFGIGDRVTSTYFPRWPDGRISGAMIDQPGATLPGMLAEYVRLDETAAVRVPDHLTWEEAACLPCAGVTAWNALTGAEAVLPGETVLTLGTGALALFAVQFAKTLGARVVATTSGEAKAARLKDLGADHVLNYVERPQWAAEVRELTGGRGADLVVETGGPDTIEQSVRATALYGRIALIAANSPHRHSLEISTDALASSVLTMRRIFVGSRAHFERMNRAIALHGLRPVVDRVFPFDEVHAAYRYYATGAAFGKVVIRVA</sequence>
<accession>A0ABS9XDK2</accession>
<dbReference type="SUPFAM" id="SSF51735">
    <property type="entry name" value="NAD(P)-binding Rossmann-fold domains"/>
    <property type="match status" value="1"/>
</dbReference>
<evidence type="ECO:0000256" key="1">
    <source>
        <dbReference type="SAM" id="MobiDB-lite"/>
    </source>
</evidence>
<dbReference type="Pfam" id="PF00107">
    <property type="entry name" value="ADH_zinc_N"/>
    <property type="match status" value="1"/>
</dbReference>
<dbReference type="PANTHER" id="PTHR45033:SF2">
    <property type="entry name" value="ZINC-TYPE ALCOHOL DEHYDROGENASE-LIKE PROTEIN C1773.06C"/>
    <property type="match status" value="1"/>
</dbReference>
<keyword evidence="4" id="KW-1185">Reference proteome</keyword>
<dbReference type="InterPro" id="IPR013154">
    <property type="entry name" value="ADH-like_N"/>
</dbReference>
<name>A0ABS9XDK2_9ACTN</name>
<comment type="caution">
    <text evidence="3">The sequence shown here is derived from an EMBL/GenBank/DDBJ whole genome shotgun (WGS) entry which is preliminary data.</text>
</comment>
<evidence type="ECO:0000313" key="3">
    <source>
        <dbReference type="EMBL" id="MCI3240055.1"/>
    </source>
</evidence>
<dbReference type="Proteomes" id="UP001165270">
    <property type="component" value="Unassembled WGS sequence"/>
</dbReference>
<dbReference type="SMART" id="SM00829">
    <property type="entry name" value="PKS_ER"/>
    <property type="match status" value="1"/>
</dbReference>
<evidence type="ECO:0000313" key="4">
    <source>
        <dbReference type="Proteomes" id="UP001165270"/>
    </source>
</evidence>